<dbReference type="RefSeq" id="WP_020215136.1">
    <property type="nucleotide sequence ID" value="NZ_JRLX01000033.1"/>
</dbReference>
<name>A0A0A2LWW2_9FLAO</name>
<evidence type="ECO:0000313" key="2">
    <source>
        <dbReference type="Proteomes" id="UP000030152"/>
    </source>
</evidence>
<keyword evidence="2" id="KW-1185">Reference proteome</keyword>
<proteinExistence type="predicted"/>
<dbReference type="STRING" id="1121895.GCA_000378485_03958"/>
<protein>
    <submittedName>
        <fullName evidence="1">Uncharacterized protein</fullName>
    </submittedName>
</protein>
<accession>A0A0A2LWW2</accession>
<reference evidence="1 2" key="1">
    <citation type="submission" date="2013-09" db="EMBL/GenBank/DDBJ databases">
        <authorList>
            <person name="Zeng Z."/>
            <person name="Chen C."/>
        </authorList>
    </citation>
    <scope>NUCLEOTIDE SEQUENCE [LARGE SCALE GENOMIC DNA]</scope>
    <source>
        <strain evidence="1 2">WB 3.3-2</strain>
    </source>
</reference>
<evidence type="ECO:0000313" key="1">
    <source>
        <dbReference type="EMBL" id="KGO84862.1"/>
    </source>
</evidence>
<sequence>MDTLELRNIVMAQVAQIEDNSFLAALKTIIETKVEPKIFLNSAQRKELEESALEAKRGLFKPHSVLDKEVKQWLEEK</sequence>
<dbReference type="Proteomes" id="UP000030152">
    <property type="component" value="Unassembled WGS sequence"/>
</dbReference>
<gene>
    <name evidence="1" type="ORF">Q765_19315</name>
</gene>
<organism evidence="1 2">
    <name type="scientific">Flavobacterium rivuli WB 3.3-2 = DSM 21788</name>
    <dbReference type="NCBI Taxonomy" id="1121895"/>
    <lineage>
        <taxon>Bacteria</taxon>
        <taxon>Pseudomonadati</taxon>
        <taxon>Bacteroidota</taxon>
        <taxon>Flavobacteriia</taxon>
        <taxon>Flavobacteriales</taxon>
        <taxon>Flavobacteriaceae</taxon>
        <taxon>Flavobacterium</taxon>
    </lineage>
</organism>
<dbReference type="AlphaFoldDB" id="A0A0A2LWW2"/>
<comment type="caution">
    <text evidence="1">The sequence shown here is derived from an EMBL/GenBank/DDBJ whole genome shotgun (WGS) entry which is preliminary data.</text>
</comment>
<dbReference type="EMBL" id="JRLX01000033">
    <property type="protein sequence ID" value="KGO84862.1"/>
    <property type="molecule type" value="Genomic_DNA"/>
</dbReference>